<dbReference type="STRING" id="137246.A0A401SA51"/>
<keyword evidence="8" id="KW-0675">Receptor</keyword>
<protein>
    <recommendedName>
        <fullName evidence="3">Interleukin-4 receptor subunit alpha</fullName>
    </recommendedName>
</protein>
<evidence type="ECO:0000256" key="7">
    <source>
        <dbReference type="ARBA" id="ARBA00023136"/>
    </source>
</evidence>
<dbReference type="Pfam" id="PF09238">
    <property type="entry name" value="IL4Ra_N"/>
    <property type="match status" value="1"/>
</dbReference>
<dbReference type="AlphaFoldDB" id="A0A401SA51"/>
<keyword evidence="4" id="KW-0812">Transmembrane</keyword>
<evidence type="ECO:0000256" key="11">
    <source>
        <dbReference type="SAM" id="MobiDB-lite"/>
    </source>
</evidence>
<dbReference type="PROSITE" id="PS50853">
    <property type="entry name" value="FN3"/>
    <property type="match status" value="1"/>
</dbReference>
<dbReference type="Gene3D" id="2.60.40.10">
    <property type="entry name" value="Immunoglobulins"/>
    <property type="match status" value="2"/>
</dbReference>
<comment type="function">
    <text evidence="10">Receptor for both interleukin 4 and interleukin 13. Couples to the JAK1/2/3-STAT6 pathway. The IL4 response is involved in promoting Th2 differentiation. The IL4/IL13 responses are involved in regulating IgE production and, chemokine and mucus production at sites of allergic inflammation. In certain cell types, can signal through activation of insulin receptor substrates, IRS1/IRS2.</text>
</comment>
<dbReference type="SUPFAM" id="SSF49265">
    <property type="entry name" value="Fibronectin type III"/>
    <property type="match status" value="2"/>
</dbReference>
<dbReference type="PANTHER" id="PTHR23037">
    <property type="entry name" value="CYTOKINE RECEPTOR"/>
    <property type="match status" value="1"/>
</dbReference>
<keyword evidence="7" id="KW-0472">Membrane</keyword>
<organism evidence="13 14">
    <name type="scientific">Chiloscyllium punctatum</name>
    <name type="common">Brownbanded bambooshark</name>
    <name type="synonym">Hemiscyllium punctatum</name>
    <dbReference type="NCBI Taxonomy" id="137246"/>
    <lineage>
        <taxon>Eukaryota</taxon>
        <taxon>Metazoa</taxon>
        <taxon>Chordata</taxon>
        <taxon>Craniata</taxon>
        <taxon>Vertebrata</taxon>
        <taxon>Chondrichthyes</taxon>
        <taxon>Elasmobranchii</taxon>
        <taxon>Galeomorphii</taxon>
        <taxon>Galeoidea</taxon>
        <taxon>Orectolobiformes</taxon>
        <taxon>Hemiscylliidae</taxon>
        <taxon>Chiloscyllium</taxon>
    </lineage>
</organism>
<dbReference type="Proteomes" id="UP000287033">
    <property type="component" value="Unassembled WGS sequence"/>
</dbReference>
<evidence type="ECO:0000256" key="1">
    <source>
        <dbReference type="ARBA" id="ARBA00004479"/>
    </source>
</evidence>
<evidence type="ECO:0000256" key="6">
    <source>
        <dbReference type="ARBA" id="ARBA00022989"/>
    </source>
</evidence>
<name>A0A401SA51_CHIPU</name>
<evidence type="ECO:0000313" key="14">
    <source>
        <dbReference type="Proteomes" id="UP000287033"/>
    </source>
</evidence>
<comment type="caution">
    <text evidence="13">The sequence shown here is derived from an EMBL/GenBank/DDBJ whole genome shotgun (WGS) entry which is preliminary data.</text>
</comment>
<evidence type="ECO:0000313" key="13">
    <source>
        <dbReference type="EMBL" id="GCC27272.1"/>
    </source>
</evidence>
<dbReference type="PANTHER" id="PTHR23037:SF7">
    <property type="entry name" value="INTERLEUKIN-21 RECEPTOR"/>
    <property type="match status" value="1"/>
</dbReference>
<keyword evidence="14" id="KW-1185">Reference proteome</keyword>
<dbReference type="InterPro" id="IPR003531">
    <property type="entry name" value="Hempt_rcpt_S_F1_CS"/>
</dbReference>
<dbReference type="GO" id="GO:0009897">
    <property type="term" value="C:external side of plasma membrane"/>
    <property type="evidence" value="ECO:0007669"/>
    <property type="project" value="TreeGrafter"/>
</dbReference>
<dbReference type="GO" id="GO:0004896">
    <property type="term" value="F:cytokine receptor activity"/>
    <property type="evidence" value="ECO:0007669"/>
    <property type="project" value="InterPro"/>
</dbReference>
<dbReference type="InterPro" id="IPR013783">
    <property type="entry name" value="Ig-like_fold"/>
</dbReference>
<keyword evidence="9" id="KW-0325">Glycoprotein</keyword>
<gene>
    <name evidence="13" type="ORF">chiPu_0005696</name>
</gene>
<dbReference type="InterPro" id="IPR003961">
    <property type="entry name" value="FN3_dom"/>
</dbReference>
<dbReference type="PROSITE" id="PS01355">
    <property type="entry name" value="HEMATOPO_REC_S_F1"/>
    <property type="match status" value="1"/>
</dbReference>
<keyword evidence="5" id="KW-0732">Signal</keyword>
<proteinExistence type="inferred from homology"/>
<evidence type="ECO:0000256" key="9">
    <source>
        <dbReference type="ARBA" id="ARBA00023180"/>
    </source>
</evidence>
<dbReference type="EMBL" id="BEZZ01000158">
    <property type="protein sequence ID" value="GCC27272.1"/>
    <property type="molecule type" value="Genomic_DNA"/>
</dbReference>
<feature type="region of interest" description="Disordered" evidence="11">
    <location>
        <begin position="531"/>
        <end position="557"/>
    </location>
</feature>
<comment type="subcellular location">
    <subcellularLocation>
        <location evidence="1">Membrane</location>
        <topology evidence="1">Single-pass type I membrane protein</topology>
    </subcellularLocation>
</comment>
<evidence type="ECO:0000259" key="12">
    <source>
        <dbReference type="PROSITE" id="PS50853"/>
    </source>
</evidence>
<evidence type="ECO:0000256" key="5">
    <source>
        <dbReference type="ARBA" id="ARBA00022729"/>
    </source>
</evidence>
<comment type="similarity">
    <text evidence="2">Belongs to the type I cytokine receptor family. Type 4 subfamily.</text>
</comment>
<dbReference type="InterPro" id="IPR036116">
    <property type="entry name" value="FN3_sf"/>
</dbReference>
<evidence type="ECO:0000256" key="4">
    <source>
        <dbReference type="ARBA" id="ARBA00022692"/>
    </source>
</evidence>
<dbReference type="GO" id="GO:0002532">
    <property type="term" value="P:production of molecular mediator involved in inflammatory response"/>
    <property type="evidence" value="ECO:0007669"/>
    <property type="project" value="InterPro"/>
</dbReference>
<evidence type="ECO:0000256" key="10">
    <source>
        <dbReference type="ARBA" id="ARBA00025115"/>
    </source>
</evidence>
<dbReference type="OrthoDB" id="8939865at2759"/>
<feature type="domain" description="Fibronectin type-III" evidence="12">
    <location>
        <begin position="167"/>
        <end position="272"/>
    </location>
</feature>
<accession>A0A401SA51</accession>
<keyword evidence="6" id="KW-1133">Transmembrane helix</keyword>
<reference evidence="13 14" key="1">
    <citation type="journal article" date="2018" name="Nat. Ecol. Evol.">
        <title>Shark genomes provide insights into elasmobranch evolution and the origin of vertebrates.</title>
        <authorList>
            <person name="Hara Y"/>
            <person name="Yamaguchi K"/>
            <person name="Onimaru K"/>
            <person name="Kadota M"/>
            <person name="Koyanagi M"/>
            <person name="Keeley SD"/>
            <person name="Tatsumi K"/>
            <person name="Tanaka K"/>
            <person name="Motone F"/>
            <person name="Kageyama Y"/>
            <person name="Nozu R"/>
            <person name="Adachi N"/>
            <person name="Nishimura O"/>
            <person name="Nakagawa R"/>
            <person name="Tanegashima C"/>
            <person name="Kiyatake I"/>
            <person name="Matsumoto R"/>
            <person name="Murakumo K"/>
            <person name="Nishida K"/>
            <person name="Terakita A"/>
            <person name="Kuratani S"/>
            <person name="Sato K"/>
            <person name="Hyodo S Kuraku.S."/>
        </authorList>
    </citation>
    <scope>NUCLEOTIDE SEQUENCE [LARGE SCALE GENOMIC DNA]</scope>
</reference>
<evidence type="ECO:0000256" key="2">
    <source>
        <dbReference type="ARBA" id="ARBA00008280"/>
    </source>
</evidence>
<dbReference type="InterPro" id="IPR015319">
    <property type="entry name" value="IL-4_rcpt-alpha_N"/>
</dbReference>
<evidence type="ECO:0000256" key="3">
    <source>
        <dbReference type="ARBA" id="ARBA00018975"/>
    </source>
</evidence>
<dbReference type="OMA" id="MEEDSIY"/>
<evidence type="ECO:0000256" key="8">
    <source>
        <dbReference type="ARBA" id="ARBA00023170"/>
    </source>
</evidence>
<sequence>MPLELQTAAQKRTWKVRHPLLTHWPLTTDSESVPTMSCPWSTLLALVPFLLLCKWSHCTTGCGGLTCVTDYLEHITCTWKVPVPLEPRVSYHLTAVSMDEEISCNLDQIPCSDGDNGLTEYKCKLYEKDGITVDNYNISIKAKHRGEEKYIEICPYFDVTQNIKLLPPFNLNVSYISPCESYNFTWQIAYDEMDYLDDFEYELRYKRKEDSWEQQKVKHIRNNQRVFALVASELDSSTEHSAQIRIRPAENSDYTGTWSDWSPKVKWKTAQCKTPLQVQWLPIICGLIPTMVLLVAVLKFNVPQRLWKTVWVMPPNPAPFFQPLFKDHGGNFTSWVNAPRQDAFYEVNEKNVMVLEKGDSVQVYTEPVALEKPLKMGLKTWDKQSEIHSSWQALCGPSPCHSSQSRGQFGNNIQQWKDKSYGQVSINTVTVTDEVAPCCSQCSYKCKSTRLPYLTQCNSNSTVDNSNEQDYPTSNQQFHHLHPVTSETSQHCDNASLNTMMPLLQYSCAHEGRSEDTLDLQCLNMTDWGQENEPFSLNDGEDDSWNDRNIGEGGSWSDGSLDTLSSCSRLEPDLGYPKISLDLDTVDSGFTETDTDSMTAVDSGYKTNINMVGIINAEHKQELDSNSPVNSEQEEQYYGSYVKQWAKSTST</sequence>